<accession>K8ENM8</accession>
<dbReference type="PROSITE" id="PS50082">
    <property type="entry name" value="WD_REPEATS_2"/>
    <property type="match status" value="4"/>
</dbReference>
<feature type="repeat" description="WD" evidence="3">
    <location>
        <begin position="19"/>
        <end position="60"/>
    </location>
</feature>
<dbReference type="PROSITE" id="PS00678">
    <property type="entry name" value="WD_REPEATS_1"/>
    <property type="match status" value="1"/>
</dbReference>
<keyword evidence="6" id="KW-1185">Reference proteome</keyword>
<evidence type="ECO:0000313" key="5">
    <source>
        <dbReference type="EMBL" id="CCO19661.1"/>
    </source>
</evidence>
<dbReference type="PRINTS" id="PR00320">
    <property type="entry name" value="GPROTEINBRPT"/>
</dbReference>
<evidence type="ECO:0000259" key="4">
    <source>
        <dbReference type="Pfam" id="PF25175"/>
    </source>
</evidence>
<feature type="repeat" description="WD" evidence="3">
    <location>
        <begin position="61"/>
        <end position="102"/>
    </location>
</feature>
<sequence>MMLLSKSAPSRSVEFDFACRGHEKTIASAKFSNDGSRVASVSGDKTCRIWSTKTGILAQILVGHSGGLCDFTWSSDDKIIATASDDTFLMLWDSLTGKCIRLLAGHECSVTCCAFNLPSSNVLASGSSDETLRLWDIKNGKCMLIIPAHADPISSICFSADGSIIITGSYDGSCRFWDKHSGACLKSLSVSEDKAIPISFLCCTPNPSYILLGTLSDSIMLIDINSGRSVKKYRSHMNREFCLPSSYVKIKEAELIVCGSENGHLYLWDSNSQQLLCSIPVKRIHEESSNLAVAVNISRNRNSIVSFFLKNDIDHELKLWRFSERK</sequence>
<feature type="repeat" description="WD" evidence="3">
    <location>
        <begin position="103"/>
        <end position="145"/>
    </location>
</feature>
<dbReference type="eggNOG" id="KOG0266">
    <property type="taxonomic scope" value="Eukaryota"/>
</dbReference>
<keyword evidence="1 3" id="KW-0853">WD repeat</keyword>
<dbReference type="InterPro" id="IPR001680">
    <property type="entry name" value="WD40_rpt"/>
</dbReference>
<dbReference type="SUPFAM" id="SSF50978">
    <property type="entry name" value="WD40 repeat-like"/>
    <property type="match status" value="1"/>
</dbReference>
<dbReference type="InterPro" id="IPR059122">
    <property type="entry name" value="Beta-prop_WDR5-like"/>
</dbReference>
<dbReference type="RefSeq" id="XP_007509204.1">
    <property type="nucleotide sequence ID" value="XM_007509142.1"/>
</dbReference>
<dbReference type="SMART" id="SM00320">
    <property type="entry name" value="WD40"/>
    <property type="match status" value="6"/>
</dbReference>
<dbReference type="PANTHER" id="PTHR22847:SF637">
    <property type="entry name" value="WD REPEAT DOMAIN 5B"/>
    <property type="match status" value="1"/>
</dbReference>
<protein>
    <recommendedName>
        <fullName evidence="4">WDR5-like beta-propeller domain-containing protein</fullName>
    </recommendedName>
</protein>
<dbReference type="PANTHER" id="PTHR22847">
    <property type="entry name" value="WD40 REPEAT PROTEIN"/>
    <property type="match status" value="1"/>
</dbReference>
<dbReference type="STRING" id="41875.K8ENM8"/>
<dbReference type="InterPro" id="IPR020472">
    <property type="entry name" value="WD40_PAC1"/>
</dbReference>
<feature type="domain" description="WDR5-like beta-propeller" evidence="4">
    <location>
        <begin position="20"/>
        <end position="321"/>
    </location>
</feature>
<dbReference type="InterPro" id="IPR015943">
    <property type="entry name" value="WD40/YVTN_repeat-like_dom_sf"/>
</dbReference>
<dbReference type="GeneID" id="19011830"/>
<organism evidence="5 6">
    <name type="scientific">Bathycoccus prasinos</name>
    <dbReference type="NCBI Taxonomy" id="41875"/>
    <lineage>
        <taxon>Eukaryota</taxon>
        <taxon>Viridiplantae</taxon>
        <taxon>Chlorophyta</taxon>
        <taxon>Mamiellophyceae</taxon>
        <taxon>Mamiellales</taxon>
        <taxon>Bathycoccaceae</taxon>
        <taxon>Bathycoccus</taxon>
    </lineage>
</organism>
<dbReference type="Pfam" id="PF25175">
    <property type="entry name" value="Beta-prop_WDR5"/>
    <property type="match status" value="1"/>
</dbReference>
<dbReference type="CDD" id="cd00200">
    <property type="entry name" value="WD40"/>
    <property type="match status" value="1"/>
</dbReference>
<evidence type="ECO:0000256" key="2">
    <source>
        <dbReference type="ARBA" id="ARBA00022737"/>
    </source>
</evidence>
<dbReference type="EMBL" id="FO082265">
    <property type="protein sequence ID" value="CCO19661.1"/>
    <property type="molecule type" value="Genomic_DNA"/>
</dbReference>
<dbReference type="AlphaFoldDB" id="K8ENM8"/>
<dbReference type="InterPro" id="IPR036322">
    <property type="entry name" value="WD40_repeat_dom_sf"/>
</dbReference>
<gene>
    <name evidence="5" type="ordered locus">Bathy14g02550</name>
</gene>
<dbReference type="GO" id="GO:0048188">
    <property type="term" value="C:Set1C/COMPASS complex"/>
    <property type="evidence" value="ECO:0007669"/>
    <property type="project" value="TreeGrafter"/>
</dbReference>
<feature type="repeat" description="WD" evidence="3">
    <location>
        <begin position="146"/>
        <end position="187"/>
    </location>
</feature>
<keyword evidence="2" id="KW-0677">Repeat</keyword>
<proteinExistence type="predicted"/>
<evidence type="ECO:0000313" key="6">
    <source>
        <dbReference type="Proteomes" id="UP000198341"/>
    </source>
</evidence>
<dbReference type="KEGG" id="bpg:Bathy14g02550"/>
<dbReference type="OrthoDB" id="498115at2759"/>
<dbReference type="InterPro" id="IPR019775">
    <property type="entry name" value="WD40_repeat_CS"/>
</dbReference>
<dbReference type="PROSITE" id="PS50294">
    <property type="entry name" value="WD_REPEATS_REGION"/>
    <property type="match status" value="4"/>
</dbReference>
<dbReference type="GO" id="GO:0042393">
    <property type="term" value="F:histone binding"/>
    <property type="evidence" value="ECO:0007669"/>
    <property type="project" value="TreeGrafter"/>
</dbReference>
<evidence type="ECO:0000256" key="3">
    <source>
        <dbReference type="PROSITE-ProRule" id="PRU00221"/>
    </source>
</evidence>
<dbReference type="Gene3D" id="2.130.10.10">
    <property type="entry name" value="YVTN repeat-like/Quinoprotein amine dehydrogenase"/>
    <property type="match status" value="1"/>
</dbReference>
<evidence type="ECO:0000256" key="1">
    <source>
        <dbReference type="ARBA" id="ARBA00022574"/>
    </source>
</evidence>
<name>K8ENM8_9CHLO</name>
<dbReference type="Proteomes" id="UP000198341">
    <property type="component" value="Chromosome 14"/>
</dbReference>
<reference evidence="5 6" key="1">
    <citation type="submission" date="2011-10" db="EMBL/GenBank/DDBJ databases">
        <authorList>
            <person name="Genoscope - CEA"/>
        </authorList>
    </citation>
    <scope>NUCLEOTIDE SEQUENCE [LARGE SCALE GENOMIC DNA]</scope>
    <source>
        <strain evidence="5 6">RCC 1105</strain>
    </source>
</reference>